<evidence type="ECO:0000313" key="5">
    <source>
        <dbReference type="EMBL" id="KAK1374229.1"/>
    </source>
</evidence>
<dbReference type="AlphaFoldDB" id="A0AAD8HVJ3"/>
<comment type="subcellular location">
    <subcellularLocation>
        <location evidence="2">Nucleus</location>
    </subcellularLocation>
</comment>
<evidence type="ECO:0000256" key="2">
    <source>
        <dbReference type="RuleBase" id="RU369065"/>
    </source>
</evidence>
<dbReference type="PROSITE" id="PS51320">
    <property type="entry name" value="TIFY"/>
    <property type="match status" value="1"/>
</dbReference>
<dbReference type="SMART" id="SM00979">
    <property type="entry name" value="TIFY"/>
    <property type="match status" value="1"/>
</dbReference>
<dbReference type="Pfam" id="PF09425">
    <property type="entry name" value="Jas_motif"/>
    <property type="match status" value="1"/>
</dbReference>
<dbReference type="Proteomes" id="UP001237642">
    <property type="component" value="Unassembled WGS sequence"/>
</dbReference>
<reference evidence="5" key="1">
    <citation type="submission" date="2023-02" db="EMBL/GenBank/DDBJ databases">
        <title>Genome of toxic invasive species Heracleum sosnowskyi carries increased number of genes despite the absence of recent whole-genome duplications.</title>
        <authorList>
            <person name="Schelkunov M."/>
            <person name="Shtratnikova V."/>
            <person name="Makarenko M."/>
            <person name="Klepikova A."/>
            <person name="Omelchenko D."/>
            <person name="Novikova G."/>
            <person name="Obukhova E."/>
            <person name="Bogdanov V."/>
            <person name="Penin A."/>
            <person name="Logacheva M."/>
        </authorList>
    </citation>
    <scope>NUCLEOTIDE SEQUENCE</scope>
    <source>
        <strain evidence="5">Hsosn_3</strain>
        <tissue evidence="5">Leaf</tissue>
    </source>
</reference>
<reference evidence="5" key="2">
    <citation type="submission" date="2023-05" db="EMBL/GenBank/DDBJ databases">
        <authorList>
            <person name="Schelkunov M.I."/>
        </authorList>
    </citation>
    <scope>NUCLEOTIDE SEQUENCE</scope>
    <source>
        <strain evidence="5">Hsosn_3</strain>
        <tissue evidence="5">Leaf</tissue>
    </source>
</reference>
<dbReference type="InterPro" id="IPR010399">
    <property type="entry name" value="Tify_dom"/>
</dbReference>
<evidence type="ECO:0000313" key="6">
    <source>
        <dbReference type="Proteomes" id="UP001237642"/>
    </source>
</evidence>
<dbReference type="InterPro" id="IPR040390">
    <property type="entry name" value="TIFY/JAZ"/>
</dbReference>
<keyword evidence="2" id="KW-1184">Jasmonic acid signaling pathway</keyword>
<feature type="region of interest" description="Disordered" evidence="3">
    <location>
        <begin position="205"/>
        <end position="226"/>
    </location>
</feature>
<proteinExistence type="inferred from homology"/>
<feature type="domain" description="Tify" evidence="4">
    <location>
        <begin position="112"/>
        <end position="147"/>
    </location>
</feature>
<protein>
    <recommendedName>
        <fullName evidence="2">Protein TIFY</fullName>
    </recommendedName>
    <alternativeName>
        <fullName evidence="2">Jasmonate ZIM domain-containing protein</fullName>
    </alternativeName>
</protein>
<dbReference type="GO" id="GO:0005634">
    <property type="term" value="C:nucleus"/>
    <property type="evidence" value="ECO:0007669"/>
    <property type="project" value="UniProtKB-SubCell"/>
</dbReference>
<keyword evidence="2" id="KW-0539">Nucleus</keyword>
<dbReference type="Pfam" id="PF06200">
    <property type="entry name" value="tify"/>
    <property type="match status" value="1"/>
</dbReference>
<organism evidence="5 6">
    <name type="scientific">Heracleum sosnowskyi</name>
    <dbReference type="NCBI Taxonomy" id="360622"/>
    <lineage>
        <taxon>Eukaryota</taxon>
        <taxon>Viridiplantae</taxon>
        <taxon>Streptophyta</taxon>
        <taxon>Embryophyta</taxon>
        <taxon>Tracheophyta</taxon>
        <taxon>Spermatophyta</taxon>
        <taxon>Magnoliopsida</taxon>
        <taxon>eudicotyledons</taxon>
        <taxon>Gunneridae</taxon>
        <taxon>Pentapetalae</taxon>
        <taxon>asterids</taxon>
        <taxon>campanulids</taxon>
        <taxon>Apiales</taxon>
        <taxon>Apiaceae</taxon>
        <taxon>Apioideae</taxon>
        <taxon>apioid superclade</taxon>
        <taxon>Tordylieae</taxon>
        <taxon>Tordyliinae</taxon>
        <taxon>Heracleum</taxon>
    </lineage>
</organism>
<dbReference type="GO" id="GO:0009611">
    <property type="term" value="P:response to wounding"/>
    <property type="evidence" value="ECO:0007669"/>
    <property type="project" value="UniProtKB-UniRule"/>
</dbReference>
<name>A0AAD8HVJ3_9APIA</name>
<comment type="similarity">
    <text evidence="1 2">Belongs to the TIFY/JAZ family.</text>
</comment>
<dbReference type="GO" id="GO:2000022">
    <property type="term" value="P:regulation of jasmonic acid mediated signaling pathway"/>
    <property type="evidence" value="ECO:0007669"/>
    <property type="project" value="UniProtKB-UniRule"/>
</dbReference>
<comment type="function">
    <text evidence="2">Repressor of jasmonate responses.</text>
</comment>
<evidence type="ECO:0000256" key="1">
    <source>
        <dbReference type="ARBA" id="ARBA00008614"/>
    </source>
</evidence>
<dbReference type="PANTHER" id="PTHR33077">
    <property type="entry name" value="PROTEIN TIFY 4A-RELATED-RELATED"/>
    <property type="match status" value="1"/>
</dbReference>
<gene>
    <name evidence="5" type="ORF">POM88_030422</name>
</gene>
<dbReference type="GO" id="GO:0031347">
    <property type="term" value="P:regulation of defense response"/>
    <property type="evidence" value="ECO:0007669"/>
    <property type="project" value="UniProtKB-UniRule"/>
</dbReference>
<comment type="caution">
    <text evidence="5">The sequence shown here is derived from an EMBL/GenBank/DDBJ whole genome shotgun (WGS) entry which is preliminary data.</text>
</comment>
<accession>A0AAD8HVJ3</accession>
<keyword evidence="6" id="KW-1185">Reference proteome</keyword>
<dbReference type="PANTHER" id="PTHR33077:SF102">
    <property type="entry name" value="PROTEIN TIFY"/>
    <property type="match status" value="1"/>
</dbReference>
<dbReference type="InterPro" id="IPR018467">
    <property type="entry name" value="CCT_CS"/>
</dbReference>
<evidence type="ECO:0000256" key="3">
    <source>
        <dbReference type="SAM" id="MobiDB-lite"/>
    </source>
</evidence>
<comment type="domain">
    <text evidence="2">The jas domain is required for interaction with COI1.</text>
</comment>
<evidence type="ECO:0000259" key="4">
    <source>
        <dbReference type="PROSITE" id="PS51320"/>
    </source>
</evidence>
<sequence length="266" mass="29577">MSQIISSASKDCIRSQKYDLSDNMSIYDNPKEVPSDESNLGLFRKFVLNSGQPSKGKRAEEELSESIKNQLRFSGMHPQQFAYTSRPSTLLEKRLLPAHESGAKFPTSSGESKTSKPQLTIFYNGTINVYDNVSVDQAQAIFLLAGGATVSPPVVTNTPKADLAKPQKVHQPDTTLSICKLQTADLPLARTISLQHFLEKRRRRIMNKSPYPAPSSSTTRPDVDKEITQTELKLNNIGESNSEKSFSNSPFPSRGYFFPISSNRRC</sequence>
<dbReference type="EMBL" id="JAUIZM010000007">
    <property type="protein sequence ID" value="KAK1374229.1"/>
    <property type="molecule type" value="Genomic_DNA"/>
</dbReference>